<accession>A0ABV2P8V1</accession>
<evidence type="ECO:0000313" key="5">
    <source>
        <dbReference type="Proteomes" id="UP001549307"/>
    </source>
</evidence>
<evidence type="ECO:0000256" key="1">
    <source>
        <dbReference type="ARBA" id="ARBA00022801"/>
    </source>
</evidence>
<feature type="domain" description="Inosine/uridine-preferring nucleoside hydrolase" evidence="3">
    <location>
        <begin position="30"/>
        <end position="326"/>
    </location>
</feature>
<dbReference type="InterPro" id="IPR023186">
    <property type="entry name" value="IUNH"/>
</dbReference>
<name>A0ABV2P8V1_9MICC</name>
<keyword evidence="2 4" id="KW-0326">Glycosidase</keyword>
<dbReference type="EC" id="3.2.2.1" evidence="4"/>
<dbReference type="PANTHER" id="PTHR12304">
    <property type="entry name" value="INOSINE-URIDINE PREFERRING NUCLEOSIDE HYDROLASE"/>
    <property type="match status" value="1"/>
</dbReference>
<sequence length="352" mass="36892">MRQSLTPPAQQAVRSILKRETIMTQSAPFFLDCDTGIDDALALAYLLASPRAELVGIGTVSGNVSAAGGARNTLDLLNLAGHPDVPVAVGAHDPQVGTFHGGAPHVHGDNGIGGVDLVQSGHEPVKATAAELLVQLAHQYAGELRLVAIGPLTNIAEALRLEPKLPELIAEVTIMGGAALAPGNITPVAEANIANDPEAAAEVLAADWNVTLVPLDVTMTNVLEENHRQELLATEHPVSQALGEMLGYYFGFYVEIFGRACSAMHDPLAAAIAVRGVELTLAPTVRVQVDTTDGPGRGQTVCDLRGQYAGFPAQRGARCRVVMEIGEDFAPHLLGTLQAAWLSEEQESVPVA</sequence>
<dbReference type="EMBL" id="JBEPSN010000008">
    <property type="protein sequence ID" value="MET4541205.1"/>
    <property type="molecule type" value="Genomic_DNA"/>
</dbReference>
<evidence type="ECO:0000256" key="2">
    <source>
        <dbReference type="ARBA" id="ARBA00023295"/>
    </source>
</evidence>
<keyword evidence="5" id="KW-1185">Reference proteome</keyword>
<evidence type="ECO:0000259" key="3">
    <source>
        <dbReference type="Pfam" id="PF01156"/>
    </source>
</evidence>
<dbReference type="SUPFAM" id="SSF53590">
    <property type="entry name" value="Nucleoside hydrolase"/>
    <property type="match status" value="1"/>
</dbReference>
<protein>
    <submittedName>
        <fullName evidence="4">Purine nucleosidase</fullName>
        <ecNumber evidence="4">3.2.2.1</ecNumber>
    </submittedName>
</protein>
<evidence type="ECO:0000313" key="4">
    <source>
        <dbReference type="EMBL" id="MET4541205.1"/>
    </source>
</evidence>
<dbReference type="PANTHER" id="PTHR12304:SF4">
    <property type="entry name" value="URIDINE NUCLEOSIDASE"/>
    <property type="match status" value="1"/>
</dbReference>
<dbReference type="Gene3D" id="3.90.245.10">
    <property type="entry name" value="Ribonucleoside hydrolase-like"/>
    <property type="match status" value="1"/>
</dbReference>
<dbReference type="CDD" id="cd02650">
    <property type="entry name" value="nuc_hydro_CaPnhB"/>
    <property type="match status" value="1"/>
</dbReference>
<dbReference type="InterPro" id="IPR036452">
    <property type="entry name" value="Ribo_hydro-like"/>
</dbReference>
<dbReference type="GO" id="GO:0008477">
    <property type="term" value="F:purine nucleosidase activity"/>
    <property type="evidence" value="ECO:0007669"/>
    <property type="project" value="UniProtKB-EC"/>
</dbReference>
<comment type="caution">
    <text evidence="4">The sequence shown here is derived from an EMBL/GenBank/DDBJ whole genome shotgun (WGS) entry which is preliminary data.</text>
</comment>
<organism evidence="4 5">
    <name type="scientific">Arthrobacter bambusae</name>
    <dbReference type="NCBI Taxonomy" id="1338426"/>
    <lineage>
        <taxon>Bacteria</taxon>
        <taxon>Bacillati</taxon>
        <taxon>Actinomycetota</taxon>
        <taxon>Actinomycetes</taxon>
        <taxon>Micrococcales</taxon>
        <taxon>Micrococcaceae</taxon>
        <taxon>Arthrobacter</taxon>
    </lineage>
</organism>
<dbReference type="Proteomes" id="UP001549307">
    <property type="component" value="Unassembled WGS sequence"/>
</dbReference>
<reference evidence="4 5" key="1">
    <citation type="submission" date="2024-06" db="EMBL/GenBank/DDBJ databases">
        <title>Sorghum-associated microbial communities from plants grown in Nebraska, USA.</title>
        <authorList>
            <person name="Schachtman D."/>
        </authorList>
    </citation>
    <scope>NUCLEOTIDE SEQUENCE [LARGE SCALE GENOMIC DNA]</scope>
    <source>
        <strain evidence="4 5">3552</strain>
    </source>
</reference>
<keyword evidence="1 4" id="KW-0378">Hydrolase</keyword>
<dbReference type="Pfam" id="PF01156">
    <property type="entry name" value="IU_nuc_hydro"/>
    <property type="match status" value="1"/>
</dbReference>
<dbReference type="InterPro" id="IPR001910">
    <property type="entry name" value="Inosine/uridine_hydrolase_dom"/>
</dbReference>
<proteinExistence type="predicted"/>
<gene>
    <name evidence="4" type="ORF">ABIE37_003000</name>
</gene>